<proteinExistence type="predicted"/>
<gene>
    <name evidence="1" type="ORF">QFC20_007658</name>
</gene>
<organism evidence="1 2">
    <name type="scientific">Naganishia adeliensis</name>
    <dbReference type="NCBI Taxonomy" id="92952"/>
    <lineage>
        <taxon>Eukaryota</taxon>
        <taxon>Fungi</taxon>
        <taxon>Dikarya</taxon>
        <taxon>Basidiomycota</taxon>
        <taxon>Agaricomycotina</taxon>
        <taxon>Tremellomycetes</taxon>
        <taxon>Filobasidiales</taxon>
        <taxon>Filobasidiaceae</taxon>
        <taxon>Naganishia</taxon>
    </lineage>
</organism>
<sequence>MVSNKLRKLGKQARGNKSQEEESHQGDPAATASTNSNSRSQTADPLCEKLQGFEGLCYRVLAPLKPGLSNEKKREAHASQKEFLRALEPLLLDAAGGIARGDHQASDVLYTWTVCKFGLELQGAEISQEGKVLHARVRSEVNRRYNINIDSMRAYLEQQMMRAGQEQATMGSGDNLIWTGDGHSTVRTLSVDPGNASTDPSGVSAAPGPGTHESQHARPTCLDSPSSREPTVEDLT</sequence>
<evidence type="ECO:0000313" key="1">
    <source>
        <dbReference type="EMBL" id="KAJ9091312.1"/>
    </source>
</evidence>
<comment type="caution">
    <text evidence="1">The sequence shown here is derived from an EMBL/GenBank/DDBJ whole genome shotgun (WGS) entry which is preliminary data.</text>
</comment>
<protein>
    <submittedName>
        <fullName evidence="1">Uncharacterized protein</fullName>
    </submittedName>
</protein>
<name>A0ACC2UWH9_9TREE</name>
<dbReference type="EMBL" id="JASBWS010000204">
    <property type="protein sequence ID" value="KAJ9091312.1"/>
    <property type="molecule type" value="Genomic_DNA"/>
</dbReference>
<evidence type="ECO:0000313" key="2">
    <source>
        <dbReference type="Proteomes" id="UP001230649"/>
    </source>
</evidence>
<dbReference type="Proteomes" id="UP001230649">
    <property type="component" value="Unassembled WGS sequence"/>
</dbReference>
<accession>A0ACC2UWH9</accession>
<reference evidence="1" key="1">
    <citation type="submission" date="2023-04" db="EMBL/GenBank/DDBJ databases">
        <title>Draft Genome sequencing of Naganishia species isolated from polar environments using Oxford Nanopore Technology.</title>
        <authorList>
            <person name="Leo P."/>
            <person name="Venkateswaran K."/>
        </authorList>
    </citation>
    <scope>NUCLEOTIDE SEQUENCE</scope>
    <source>
        <strain evidence="1">MNA-CCFEE 5262</strain>
    </source>
</reference>
<keyword evidence="2" id="KW-1185">Reference proteome</keyword>